<accession>A0A1H0Z9A6</accession>
<dbReference type="Gene3D" id="3.90.1200.10">
    <property type="match status" value="1"/>
</dbReference>
<sequence>MALMPAADIDVTEPLVRRLLTEQFPDLAGLPLRLAASGWDNTIFRLGSNLAVRLPRREAAAHLIEHEQRWLPQLTVGLAMLTPTPVRCGTPSSFFPWPWSVTPWIQGTTAAAQPLSARRAWAAELANFVDGFQQPAPADAPANPVRGVPLRMRDEHVRRRLAGGHVPRAREVERLWSSLEALPPWEGPAIWLHGDLHPANLVTQSGMLAAVMDFGDLTAGDPATDLAAAWLVFDPEGRRIFREHLDARREIGTATWQRARAGRWSWRRRCWHIPMTTRPSGGWATTCWHRCSTADPAGGSFRRPRWDCWRGGARPGRRCR</sequence>
<dbReference type="Gene3D" id="3.30.200.20">
    <property type="entry name" value="Phosphorylase Kinase, domain 1"/>
    <property type="match status" value="1"/>
</dbReference>
<dbReference type="STRING" id="37928.SAMN04489742_0216"/>
<dbReference type="InterPro" id="IPR011009">
    <property type="entry name" value="Kinase-like_dom_sf"/>
</dbReference>
<dbReference type="SUPFAM" id="SSF56112">
    <property type="entry name" value="Protein kinase-like (PK-like)"/>
    <property type="match status" value="1"/>
</dbReference>
<gene>
    <name evidence="2" type="ORF">SAMN04489742_0216</name>
</gene>
<dbReference type="Proteomes" id="UP000181917">
    <property type="component" value="Unassembled WGS sequence"/>
</dbReference>
<proteinExistence type="predicted"/>
<keyword evidence="3" id="KW-1185">Reference proteome</keyword>
<protein>
    <submittedName>
        <fullName evidence="2">Predicted kinase, aminoglycoside phosphotransferase (APT) family</fullName>
    </submittedName>
</protein>
<dbReference type="Pfam" id="PF01636">
    <property type="entry name" value="APH"/>
    <property type="match status" value="1"/>
</dbReference>
<evidence type="ECO:0000259" key="1">
    <source>
        <dbReference type="Pfam" id="PF01636"/>
    </source>
</evidence>
<organism evidence="2 3">
    <name type="scientific">Crystallibacter crystallopoietes</name>
    <dbReference type="NCBI Taxonomy" id="37928"/>
    <lineage>
        <taxon>Bacteria</taxon>
        <taxon>Bacillati</taxon>
        <taxon>Actinomycetota</taxon>
        <taxon>Actinomycetes</taxon>
        <taxon>Micrococcales</taxon>
        <taxon>Micrococcaceae</taxon>
        <taxon>Crystallibacter</taxon>
    </lineage>
</organism>
<dbReference type="InterPro" id="IPR051678">
    <property type="entry name" value="AGP_Transferase"/>
</dbReference>
<dbReference type="InterPro" id="IPR002575">
    <property type="entry name" value="Aminoglycoside_PTrfase"/>
</dbReference>
<dbReference type="AlphaFoldDB" id="A0A1H0Z9A6"/>
<name>A0A1H0Z9A6_9MICC</name>
<feature type="domain" description="Aminoglycoside phosphotransferase" evidence="1">
    <location>
        <begin position="33"/>
        <end position="260"/>
    </location>
</feature>
<dbReference type="PANTHER" id="PTHR21310:SF42">
    <property type="entry name" value="BIFUNCTIONAL AAC_APH"/>
    <property type="match status" value="1"/>
</dbReference>
<evidence type="ECO:0000313" key="2">
    <source>
        <dbReference type="EMBL" id="SDQ24015.1"/>
    </source>
</evidence>
<evidence type="ECO:0000313" key="3">
    <source>
        <dbReference type="Proteomes" id="UP000181917"/>
    </source>
</evidence>
<keyword evidence="2" id="KW-0418">Kinase</keyword>
<dbReference type="RefSeq" id="WP_236777345.1">
    <property type="nucleotide sequence ID" value="NZ_CP018863.1"/>
</dbReference>
<dbReference type="CDD" id="cd05155">
    <property type="entry name" value="APH_ChoK_like_1"/>
    <property type="match status" value="1"/>
</dbReference>
<dbReference type="GO" id="GO:0016301">
    <property type="term" value="F:kinase activity"/>
    <property type="evidence" value="ECO:0007669"/>
    <property type="project" value="UniProtKB-KW"/>
</dbReference>
<dbReference type="PANTHER" id="PTHR21310">
    <property type="entry name" value="AMINOGLYCOSIDE PHOSPHOTRANSFERASE-RELATED-RELATED"/>
    <property type="match status" value="1"/>
</dbReference>
<reference evidence="2 3" key="1">
    <citation type="submission" date="2016-10" db="EMBL/GenBank/DDBJ databases">
        <authorList>
            <person name="de Groot N.N."/>
        </authorList>
    </citation>
    <scope>NUCLEOTIDE SEQUENCE [LARGE SCALE GENOMIC DNA]</scope>
    <source>
        <strain evidence="2 3">DSM 20117</strain>
    </source>
</reference>
<keyword evidence="2" id="KW-0808">Transferase</keyword>
<dbReference type="EMBL" id="FNKH01000002">
    <property type="protein sequence ID" value="SDQ24015.1"/>
    <property type="molecule type" value="Genomic_DNA"/>
</dbReference>